<reference evidence="4 5" key="1">
    <citation type="journal article" date="2014" name="Genome Announc.">
        <title>Draft Genome Sequences of Marine Flavobacterium Algibacter lectus Strains SS8 and NR4.</title>
        <authorList>
            <person name="Takatani N."/>
            <person name="Nakanishi M."/>
            <person name="Meirelles P."/>
            <person name="Mino S."/>
            <person name="Suda W."/>
            <person name="Oshima K."/>
            <person name="Hattori M."/>
            <person name="Ohkuma M."/>
            <person name="Hosokawa M."/>
            <person name="Miyashita K."/>
            <person name="Thompson F.L."/>
            <person name="Niwa A."/>
            <person name="Sawabe T."/>
            <person name="Sawabe T."/>
        </authorList>
    </citation>
    <scope>NUCLEOTIDE SEQUENCE [LARGE SCALE GENOMIC DNA]</scope>
    <source>
        <strain evidence="5">JCM19274</strain>
    </source>
</reference>
<accession>A0A090WWA9</accession>
<gene>
    <name evidence="4" type="ORF">JCM19274_3121</name>
</gene>
<feature type="domain" description="SbsA Ig-like" evidence="3">
    <location>
        <begin position="33"/>
        <end position="135"/>
    </location>
</feature>
<dbReference type="AlphaFoldDB" id="A0A090WWA9"/>
<sequence length="535" mass="60826">MNKTLSNFILAAVIGLIFVNCANRGTPDGGPKDVTPPVILKTEPANLTTNFKGNEIKIYFDEYVKMKDLNKQLIISPPMKNQPEITPMGSASKEITIKIHDTLKPNTTYAFNFGNSIQDNNEGNPYPYYRYVFSTGNYIDSLDVKGSVVDALKPQPDTFVSVMLYEVDSTFTDSIVYKETPKYITNTLDSVTTFSVDNIKAGKYMLLALKDGNSDNKFQQKADQIAFHKSFITVPNDSLYTLKLFNEELDYKATRPMIVAGEKIAFGYEGNYEGMKITLNSDVPEDFEYRILKDTKTDTLNYWYKPKLEVDSLLFTVSNGDYKKDYTVRIRKLERDSLVIQSAPSGAVGYTESFYISGSTPFVDFNAEKMTVLDKDSTKVAFTTKFDTINNMYQFDFEKTADNSYQIQILPEAFVDLYDDKNDTLNYSFKTKKESEFGYARFTLINATYPLVIQLTDDKGEVKREKFAKTEGVVDFFNVVPATYKIRVIHDANGNGKYDTGNYLKKIQPEKVSHFKAIEIRADWGGYPETLTFKD</sequence>
<proteinExistence type="predicted"/>
<comment type="caution">
    <text evidence="4">The sequence shown here is derived from an EMBL/GenBank/DDBJ whole genome shotgun (WGS) entry which is preliminary data.</text>
</comment>
<feature type="signal peptide" evidence="2">
    <location>
        <begin position="1"/>
        <end position="22"/>
    </location>
</feature>
<evidence type="ECO:0000256" key="2">
    <source>
        <dbReference type="SAM" id="SignalP"/>
    </source>
</evidence>
<dbReference type="Pfam" id="PF13205">
    <property type="entry name" value="Big_5"/>
    <property type="match status" value="1"/>
</dbReference>
<keyword evidence="1 2" id="KW-0732">Signal</keyword>
<organism evidence="4 5">
    <name type="scientific">Algibacter lectus</name>
    <dbReference type="NCBI Taxonomy" id="221126"/>
    <lineage>
        <taxon>Bacteria</taxon>
        <taxon>Pseudomonadati</taxon>
        <taxon>Bacteroidota</taxon>
        <taxon>Flavobacteriia</taxon>
        <taxon>Flavobacteriales</taxon>
        <taxon>Flavobacteriaceae</taxon>
        <taxon>Algibacter</taxon>
    </lineage>
</organism>
<evidence type="ECO:0000259" key="3">
    <source>
        <dbReference type="Pfam" id="PF13205"/>
    </source>
</evidence>
<name>A0A090WWA9_9FLAO</name>
<evidence type="ECO:0000256" key="1">
    <source>
        <dbReference type="ARBA" id="ARBA00022729"/>
    </source>
</evidence>
<dbReference type="InterPro" id="IPR032812">
    <property type="entry name" value="SbsA_Ig"/>
</dbReference>
<dbReference type="STRING" id="221126.SAMN04489722_104111"/>
<dbReference type="EMBL" id="BBNU01000007">
    <property type="protein sequence ID" value="GAL79709.1"/>
    <property type="molecule type" value="Genomic_DNA"/>
</dbReference>
<dbReference type="Proteomes" id="UP000029643">
    <property type="component" value="Unassembled WGS sequence"/>
</dbReference>
<protein>
    <recommendedName>
        <fullName evidence="3">SbsA Ig-like domain-containing protein</fullName>
    </recommendedName>
</protein>
<feature type="chain" id="PRO_5001866609" description="SbsA Ig-like domain-containing protein" evidence="2">
    <location>
        <begin position="23"/>
        <end position="535"/>
    </location>
</feature>
<dbReference type="RefSeq" id="WP_042497688.1">
    <property type="nucleotide sequence ID" value="NZ_BBNU01000007.1"/>
</dbReference>
<evidence type="ECO:0000313" key="4">
    <source>
        <dbReference type="EMBL" id="GAL79709.1"/>
    </source>
</evidence>
<evidence type="ECO:0000313" key="5">
    <source>
        <dbReference type="Proteomes" id="UP000029643"/>
    </source>
</evidence>